<feature type="region of interest" description="Disordered" evidence="2">
    <location>
        <begin position="1"/>
        <end position="27"/>
    </location>
</feature>
<dbReference type="Pfam" id="PF24564">
    <property type="entry name" value="DUF7605"/>
    <property type="match status" value="1"/>
</dbReference>
<dbReference type="Proteomes" id="UP000799291">
    <property type="component" value="Unassembled WGS sequence"/>
</dbReference>
<reference evidence="5" key="1">
    <citation type="journal article" date="2020" name="Stud. Mycol.">
        <title>101 Dothideomycetes genomes: a test case for predicting lifestyles and emergence of pathogens.</title>
        <authorList>
            <person name="Haridas S."/>
            <person name="Albert R."/>
            <person name="Binder M."/>
            <person name="Bloem J."/>
            <person name="Labutti K."/>
            <person name="Salamov A."/>
            <person name="Andreopoulos B."/>
            <person name="Baker S."/>
            <person name="Barry K."/>
            <person name="Bills G."/>
            <person name="Bluhm B."/>
            <person name="Cannon C."/>
            <person name="Castanera R."/>
            <person name="Culley D."/>
            <person name="Daum C."/>
            <person name="Ezra D."/>
            <person name="Gonzalez J."/>
            <person name="Henrissat B."/>
            <person name="Kuo A."/>
            <person name="Liang C."/>
            <person name="Lipzen A."/>
            <person name="Lutzoni F."/>
            <person name="Magnuson J."/>
            <person name="Mondo S."/>
            <person name="Nolan M."/>
            <person name="Ohm R."/>
            <person name="Pangilinan J."/>
            <person name="Park H.-J."/>
            <person name="Ramirez L."/>
            <person name="Alfaro M."/>
            <person name="Sun H."/>
            <person name="Tritt A."/>
            <person name="Yoshinaga Y."/>
            <person name="Zwiers L.-H."/>
            <person name="Turgeon B."/>
            <person name="Goodwin S."/>
            <person name="Spatafora J."/>
            <person name="Crous P."/>
            <person name="Grigoriev I."/>
        </authorList>
    </citation>
    <scope>NUCLEOTIDE SEQUENCE</scope>
    <source>
        <strain evidence="5">CBS 122367</strain>
    </source>
</reference>
<evidence type="ECO:0000259" key="4">
    <source>
        <dbReference type="Pfam" id="PF24564"/>
    </source>
</evidence>
<evidence type="ECO:0000256" key="1">
    <source>
        <dbReference type="SAM" id="Coils"/>
    </source>
</evidence>
<dbReference type="PANTHER" id="PTHR36681:SF3">
    <property type="entry name" value="NUCLEAR GTPASE, GERMINAL CENTER-ASSOCIATED, TANDEM DUPLICATE 3"/>
    <property type="match status" value="1"/>
</dbReference>
<feature type="region of interest" description="Disordered" evidence="2">
    <location>
        <begin position="798"/>
        <end position="863"/>
    </location>
</feature>
<sequence length="895" mass="101636">MESEGLGVQGRGESPLFEPGGPDEDRIMSHEQLHPSAMPSAVGTMPIDHITVAQEVKQEEVRPPVVSEHDALNGSRKRNADLNADYASEDLNDDGNDMVPPHVPDDESLPSLPIYHPNIAIVQKNCTDLVQRFQEMIVDNEYQDDEMAYLSDMFSRLLHPPHETRVIQIGLFGDAGHGKSSTINSILGIDIVDYDDDGDSCTCIVQEYAQASPTQPHPYTVSIFFFSRKACVDQVKEHFVMYYNFYTMSDEMDEEELEMSRLNSNTALEVFMALFQDKREFHDRDSAEQFLQAASSADDPNVVTVLGADTVPALKRKVEPFTKTVEYPNFEGTSLQCCPWPLFKKLRYSFDSRILAQNIILADWPGTTDKNRLRVESTRRYLQDCDITIAVNRLDRAVDQVSLHNNMNDGYRRGRSGIVIMVDTRSDDINMKGKQLFRPTIAEERANTELDEGENLLDERLKQVRAALKPTGLRGNLYKRLRLQGRKDRYEQRKQEIQRQRLEARVNARNRHVQEGVSAQYHKDTKDPAPLAMFCIANTVYMVHGSGYPKSSPPRLTLKGTGIPQLRKHIYAIPSNGKFMSLLHHCHISLQTALNTVEISCSTTELKRKEDLNKTFSRARKDLSGHVQGVADHFLERDWKANRDGSTEQGANAKSGKRNSRYKKVLLQNWNEELFEFIREDLDGVFERLLNVQCDDLSRNVAERVGDTLDRLNAHLDGKYHCHSIRDPIASLSGAVHAFKNNLKERRNQIHRLCEQFRDGLTKEIRKIHCCCTTEGEGYYFTEAMAEVYEQALEVKKQPGKTPLPSHPISSLPFAPTNLNPQARPSTKRATHSSKSSSAHTTVQHDVDQVCSTHEDDSPEGKAMREELLGMLPDAREFLKENVQKVLKGCQKIRE</sequence>
<feature type="domain" description="DUF7605" evidence="4">
    <location>
        <begin position="667"/>
        <end position="794"/>
    </location>
</feature>
<protein>
    <recommendedName>
        <fullName evidence="7">P-loop containing nucleoside triphosphate hydrolase protein</fullName>
    </recommendedName>
</protein>
<dbReference type="Gene3D" id="3.40.50.300">
    <property type="entry name" value="P-loop containing nucleotide triphosphate hydrolases"/>
    <property type="match status" value="1"/>
</dbReference>
<evidence type="ECO:0008006" key="7">
    <source>
        <dbReference type="Google" id="ProtNLM"/>
    </source>
</evidence>
<feature type="coiled-coil region" evidence="1">
    <location>
        <begin position="480"/>
        <end position="507"/>
    </location>
</feature>
<evidence type="ECO:0000313" key="6">
    <source>
        <dbReference type="Proteomes" id="UP000799291"/>
    </source>
</evidence>
<keyword evidence="1" id="KW-0175">Coiled coil</keyword>
<dbReference type="InterPro" id="IPR056024">
    <property type="entry name" value="DUF7605"/>
</dbReference>
<evidence type="ECO:0000259" key="3">
    <source>
        <dbReference type="Pfam" id="PF00350"/>
    </source>
</evidence>
<organism evidence="5 6">
    <name type="scientific">Lentithecium fluviatile CBS 122367</name>
    <dbReference type="NCBI Taxonomy" id="1168545"/>
    <lineage>
        <taxon>Eukaryota</taxon>
        <taxon>Fungi</taxon>
        <taxon>Dikarya</taxon>
        <taxon>Ascomycota</taxon>
        <taxon>Pezizomycotina</taxon>
        <taxon>Dothideomycetes</taxon>
        <taxon>Pleosporomycetidae</taxon>
        <taxon>Pleosporales</taxon>
        <taxon>Massarineae</taxon>
        <taxon>Lentitheciaceae</taxon>
        <taxon>Lentithecium</taxon>
    </lineage>
</organism>
<dbReference type="PANTHER" id="PTHR36681">
    <property type="entry name" value="NUCLEAR GTPASE, GERMINAL CENTER-ASSOCIATED, TANDEM DUPLICATE 3"/>
    <property type="match status" value="1"/>
</dbReference>
<proteinExistence type="predicted"/>
<dbReference type="InterPro" id="IPR045063">
    <property type="entry name" value="Dynamin_N"/>
</dbReference>
<dbReference type="AlphaFoldDB" id="A0A6G1JIN4"/>
<feature type="domain" description="Dynamin N-terminal" evidence="3">
    <location>
        <begin position="169"/>
        <end position="408"/>
    </location>
</feature>
<feature type="compositionally biased region" description="Basic and acidic residues" evidence="2">
    <location>
        <begin position="57"/>
        <end position="71"/>
    </location>
</feature>
<accession>A0A6G1JIN4</accession>
<feature type="compositionally biased region" description="Basic and acidic residues" evidence="2">
    <location>
        <begin position="843"/>
        <end position="863"/>
    </location>
</feature>
<keyword evidence="6" id="KW-1185">Reference proteome</keyword>
<dbReference type="InterPro" id="IPR027417">
    <property type="entry name" value="P-loop_NTPase"/>
</dbReference>
<feature type="region of interest" description="Disordered" evidence="2">
    <location>
        <begin position="57"/>
        <end position="80"/>
    </location>
</feature>
<dbReference type="OrthoDB" id="5427350at2759"/>
<feature type="compositionally biased region" description="Low complexity" evidence="2">
    <location>
        <begin position="833"/>
        <end position="842"/>
    </location>
</feature>
<name>A0A6G1JIN4_9PLEO</name>
<evidence type="ECO:0000313" key="5">
    <source>
        <dbReference type="EMBL" id="KAF2690308.1"/>
    </source>
</evidence>
<evidence type="ECO:0000256" key="2">
    <source>
        <dbReference type="SAM" id="MobiDB-lite"/>
    </source>
</evidence>
<dbReference type="SUPFAM" id="SSF52540">
    <property type="entry name" value="P-loop containing nucleoside triphosphate hydrolases"/>
    <property type="match status" value="1"/>
</dbReference>
<dbReference type="EMBL" id="MU005571">
    <property type="protein sequence ID" value="KAF2690308.1"/>
    <property type="molecule type" value="Genomic_DNA"/>
</dbReference>
<dbReference type="Pfam" id="PF00350">
    <property type="entry name" value="Dynamin_N"/>
    <property type="match status" value="1"/>
</dbReference>
<gene>
    <name evidence="5" type="ORF">K458DRAFT_383429</name>
</gene>